<dbReference type="RefSeq" id="WP_213943729.1">
    <property type="nucleotide sequence ID" value="NZ_JAHBGI010000010.1"/>
</dbReference>
<feature type="signal peptide" evidence="2">
    <location>
        <begin position="1"/>
        <end position="19"/>
    </location>
</feature>
<sequence>MKKSLLTLCFMGLGVAVSASEYAAMDSVGIEKKDGKTFIIHEIDQKETLFGIARRYDAPMNDIITANPTLAGGLQPGQRIRIPYTEKEPLPEGAKVHKVMPGETLFAIAKTHNVSVQEVTEWNNLNGNGLSVGQNLIIKEGKKPAAVESAAAQTPAAQTPAAPATKREEKRAEAPRDAQPNAASTDGEWVMHTVAPGETLFSLAKDYDTKVDDIIRWNLLTSTNLAPGQKLKVSQREGGAAPARATTQTPAQQNQAANQSQPQQAKSGNADKADVAQKWIETVRSEAPAENPRPVVNTRTAPPVEESTERKNIKETGQAEVIEGTGNHTKYLVLHRNAPVGTIMRIRNEENDVTIFARVVGKLPETGDNGRLLIKVSKAAYEQLRAVNSRFPVEVSY</sequence>
<evidence type="ECO:0000256" key="2">
    <source>
        <dbReference type="SAM" id="SignalP"/>
    </source>
</evidence>
<feature type="chain" id="PRO_5042989506" evidence="2">
    <location>
        <begin position="20"/>
        <end position="397"/>
    </location>
</feature>
<feature type="compositionally biased region" description="Low complexity" evidence="1">
    <location>
        <begin position="240"/>
        <end position="265"/>
    </location>
</feature>
<evidence type="ECO:0000313" key="5">
    <source>
        <dbReference type="Proteomes" id="UP001319104"/>
    </source>
</evidence>
<dbReference type="InterPro" id="IPR036779">
    <property type="entry name" value="LysM_dom_sf"/>
</dbReference>
<organism evidence="4 5">
    <name type="scientific">Litoribacter ruber</name>
    <dbReference type="NCBI Taxonomy" id="702568"/>
    <lineage>
        <taxon>Bacteria</taxon>
        <taxon>Pseudomonadati</taxon>
        <taxon>Bacteroidota</taxon>
        <taxon>Cytophagia</taxon>
        <taxon>Cytophagales</taxon>
        <taxon>Cyclobacteriaceae</taxon>
        <taxon>Litoribacter</taxon>
    </lineage>
</organism>
<dbReference type="SUPFAM" id="SSF54106">
    <property type="entry name" value="LysM domain"/>
    <property type="match status" value="3"/>
</dbReference>
<dbReference type="InterPro" id="IPR036908">
    <property type="entry name" value="RlpA-like_sf"/>
</dbReference>
<evidence type="ECO:0000256" key="1">
    <source>
        <dbReference type="SAM" id="MobiDB-lite"/>
    </source>
</evidence>
<feature type="compositionally biased region" description="Low complexity" evidence="1">
    <location>
        <begin position="150"/>
        <end position="164"/>
    </location>
</feature>
<evidence type="ECO:0000259" key="3">
    <source>
        <dbReference type="PROSITE" id="PS51782"/>
    </source>
</evidence>
<dbReference type="PANTHER" id="PTHR33734">
    <property type="entry name" value="LYSM DOMAIN-CONTAINING GPI-ANCHORED PROTEIN 2"/>
    <property type="match status" value="1"/>
</dbReference>
<dbReference type="InterPro" id="IPR018392">
    <property type="entry name" value="LysM"/>
</dbReference>
<keyword evidence="5" id="KW-1185">Reference proteome</keyword>
<feature type="domain" description="LysM" evidence="3">
    <location>
        <begin position="39"/>
        <end position="82"/>
    </location>
</feature>
<dbReference type="Gene3D" id="3.10.350.10">
    <property type="entry name" value="LysM domain"/>
    <property type="match status" value="3"/>
</dbReference>
<dbReference type="PROSITE" id="PS51782">
    <property type="entry name" value="LYSM"/>
    <property type="match status" value="3"/>
</dbReference>
<feature type="domain" description="LysM" evidence="3">
    <location>
        <begin position="95"/>
        <end position="138"/>
    </location>
</feature>
<reference evidence="4 5" key="1">
    <citation type="submission" date="2021-05" db="EMBL/GenBank/DDBJ databases">
        <authorList>
            <person name="Zhang Z.D."/>
            <person name="Osman G."/>
        </authorList>
    </citation>
    <scope>NUCLEOTIDE SEQUENCE [LARGE SCALE GENOMIC DNA]</scope>
    <source>
        <strain evidence="4 5">KCTC 32217</strain>
    </source>
</reference>
<dbReference type="CDD" id="cd00118">
    <property type="entry name" value="LysM"/>
    <property type="match status" value="3"/>
</dbReference>
<feature type="region of interest" description="Disordered" evidence="1">
    <location>
        <begin position="230"/>
        <end position="312"/>
    </location>
</feature>
<dbReference type="GO" id="GO:0008932">
    <property type="term" value="F:lytic endotransglycosylase activity"/>
    <property type="evidence" value="ECO:0007669"/>
    <property type="project" value="TreeGrafter"/>
</dbReference>
<dbReference type="AlphaFoldDB" id="A0AAP2CFY3"/>
<dbReference type="Proteomes" id="UP001319104">
    <property type="component" value="Unassembled WGS sequence"/>
</dbReference>
<name>A0AAP2CFY3_9BACT</name>
<dbReference type="SMART" id="SM00257">
    <property type="entry name" value="LysM"/>
    <property type="match status" value="3"/>
</dbReference>
<gene>
    <name evidence="4" type="ORF">KI659_02360</name>
</gene>
<protein>
    <submittedName>
        <fullName evidence="4">LysM peptidoglycan-binding domain-containing protein</fullName>
    </submittedName>
</protein>
<dbReference type="EMBL" id="JAHCMY010000001">
    <property type="protein sequence ID" value="MBS9522849.1"/>
    <property type="molecule type" value="Genomic_DNA"/>
</dbReference>
<proteinExistence type="predicted"/>
<dbReference type="Pfam" id="PF01476">
    <property type="entry name" value="LysM"/>
    <property type="match status" value="3"/>
</dbReference>
<feature type="domain" description="LysM" evidence="3">
    <location>
        <begin position="190"/>
        <end position="233"/>
    </location>
</feature>
<keyword evidence="2" id="KW-0732">Signal</keyword>
<comment type="caution">
    <text evidence="4">The sequence shown here is derived from an EMBL/GenBank/DDBJ whole genome shotgun (WGS) entry which is preliminary data.</text>
</comment>
<feature type="region of interest" description="Disordered" evidence="1">
    <location>
        <begin position="148"/>
        <end position="190"/>
    </location>
</feature>
<dbReference type="PANTHER" id="PTHR33734:SF22">
    <property type="entry name" value="MEMBRANE-BOUND LYTIC MUREIN TRANSGLYCOSYLASE D"/>
    <property type="match status" value="1"/>
</dbReference>
<feature type="compositionally biased region" description="Basic and acidic residues" evidence="1">
    <location>
        <begin position="165"/>
        <end position="176"/>
    </location>
</feature>
<accession>A0AAP2CFY3</accession>
<dbReference type="Gene3D" id="2.40.40.10">
    <property type="entry name" value="RlpA-like domain"/>
    <property type="match status" value="1"/>
</dbReference>
<evidence type="ECO:0000313" key="4">
    <source>
        <dbReference type="EMBL" id="MBS9522849.1"/>
    </source>
</evidence>